<keyword evidence="2" id="KW-1185">Reference proteome</keyword>
<dbReference type="EMBL" id="AJIL01000365">
    <property type="protein sequence ID" value="KNE89429.1"/>
    <property type="molecule type" value="Genomic_DNA"/>
</dbReference>
<dbReference type="AlphaFoldDB" id="A0A0L0URQ0"/>
<gene>
    <name evidence="1" type="ORF">PSTG_17115</name>
</gene>
<protein>
    <submittedName>
        <fullName evidence="1">Uncharacterized protein</fullName>
    </submittedName>
</protein>
<sequence>MVVRSMVSLIVPFALRQAQRDAVIAIGNTSSGVYNAAVLPSSFSIRSSISVDHLHQVSILQCHHPLLTVPLAFGTQDLAPTFAAIFICASPTLRLRLFWLPLLFYISFDASDNNTSHPVAGSSPSESPSLTSIPCVLLPFQAFPLDKTHALMPLTEHKILNKN</sequence>
<evidence type="ECO:0000313" key="1">
    <source>
        <dbReference type="EMBL" id="KNE89429.1"/>
    </source>
</evidence>
<accession>A0A0L0URQ0</accession>
<name>A0A0L0URQ0_9BASI</name>
<evidence type="ECO:0000313" key="2">
    <source>
        <dbReference type="Proteomes" id="UP000054564"/>
    </source>
</evidence>
<comment type="caution">
    <text evidence="1">The sequence shown here is derived from an EMBL/GenBank/DDBJ whole genome shotgun (WGS) entry which is preliminary data.</text>
</comment>
<organism evidence="1 2">
    <name type="scientific">Puccinia striiformis f. sp. tritici PST-78</name>
    <dbReference type="NCBI Taxonomy" id="1165861"/>
    <lineage>
        <taxon>Eukaryota</taxon>
        <taxon>Fungi</taxon>
        <taxon>Dikarya</taxon>
        <taxon>Basidiomycota</taxon>
        <taxon>Pucciniomycotina</taxon>
        <taxon>Pucciniomycetes</taxon>
        <taxon>Pucciniales</taxon>
        <taxon>Pucciniaceae</taxon>
        <taxon>Puccinia</taxon>
    </lineage>
</organism>
<dbReference type="Proteomes" id="UP000054564">
    <property type="component" value="Unassembled WGS sequence"/>
</dbReference>
<proteinExistence type="predicted"/>
<reference evidence="2" key="1">
    <citation type="submission" date="2014-03" db="EMBL/GenBank/DDBJ databases">
        <title>The Genome Sequence of Puccinia striiformis f. sp. tritici PST-78.</title>
        <authorList>
            <consortium name="The Broad Institute Genome Sequencing Platform"/>
            <person name="Cuomo C."/>
            <person name="Hulbert S."/>
            <person name="Chen X."/>
            <person name="Walker B."/>
            <person name="Young S.K."/>
            <person name="Zeng Q."/>
            <person name="Gargeya S."/>
            <person name="Fitzgerald M."/>
            <person name="Haas B."/>
            <person name="Abouelleil A."/>
            <person name="Alvarado L."/>
            <person name="Arachchi H.M."/>
            <person name="Berlin A.M."/>
            <person name="Chapman S.B."/>
            <person name="Goldberg J."/>
            <person name="Griggs A."/>
            <person name="Gujja S."/>
            <person name="Hansen M."/>
            <person name="Howarth C."/>
            <person name="Imamovic A."/>
            <person name="Larimer J."/>
            <person name="McCowan C."/>
            <person name="Montmayeur A."/>
            <person name="Murphy C."/>
            <person name="Neiman D."/>
            <person name="Pearson M."/>
            <person name="Priest M."/>
            <person name="Roberts A."/>
            <person name="Saif S."/>
            <person name="Shea T."/>
            <person name="Sisk P."/>
            <person name="Sykes S."/>
            <person name="Wortman J."/>
            <person name="Nusbaum C."/>
            <person name="Birren B."/>
        </authorList>
    </citation>
    <scope>NUCLEOTIDE SEQUENCE [LARGE SCALE GENOMIC DNA]</scope>
    <source>
        <strain evidence="2">race PST-78</strain>
    </source>
</reference>